<dbReference type="EMBL" id="LRRQ01000142">
    <property type="protein sequence ID" value="OAM88191.1"/>
    <property type="molecule type" value="Genomic_DNA"/>
</dbReference>
<reference evidence="2 3" key="1">
    <citation type="submission" date="2016-01" db="EMBL/GenBank/DDBJ databases">
        <title>High potential of lignocellulose degradation of a new Verrucomicrobia species.</title>
        <authorList>
            <person name="Wang Y."/>
            <person name="Shi Y."/>
            <person name="Qiu Z."/>
            <person name="Liu S."/>
            <person name="Yang H."/>
        </authorList>
    </citation>
    <scope>NUCLEOTIDE SEQUENCE [LARGE SCALE GENOMIC DNA]</scope>
    <source>
        <strain evidence="2 3">TSB47</strain>
    </source>
</reference>
<dbReference type="GO" id="GO:0004553">
    <property type="term" value="F:hydrolase activity, hydrolyzing O-glycosyl compounds"/>
    <property type="evidence" value="ECO:0007669"/>
    <property type="project" value="TreeGrafter"/>
</dbReference>
<dbReference type="OrthoDB" id="9776971at2"/>
<dbReference type="SUPFAM" id="SSF51445">
    <property type="entry name" value="(Trans)glycosidases"/>
    <property type="match status" value="1"/>
</dbReference>
<feature type="chain" id="PRO_5008088743" description="Glycoside hydrolase family 42 N-terminal domain-containing protein" evidence="1">
    <location>
        <begin position="26"/>
        <end position="879"/>
    </location>
</feature>
<dbReference type="RefSeq" id="WP_068771740.1">
    <property type="nucleotide sequence ID" value="NZ_CP109796.1"/>
</dbReference>
<evidence type="ECO:0000313" key="3">
    <source>
        <dbReference type="Proteomes" id="UP000078486"/>
    </source>
</evidence>
<dbReference type="Gene3D" id="2.60.120.260">
    <property type="entry name" value="Galactose-binding domain-like"/>
    <property type="match status" value="2"/>
</dbReference>
<dbReference type="AlphaFoldDB" id="A0A178IEY9"/>
<proteinExistence type="predicted"/>
<dbReference type="InterPro" id="IPR017853">
    <property type="entry name" value="GH"/>
</dbReference>
<dbReference type="STRING" id="1184151.AW736_18195"/>
<dbReference type="InterPro" id="IPR008979">
    <property type="entry name" value="Galactose-bd-like_sf"/>
</dbReference>
<dbReference type="Gene3D" id="3.20.20.80">
    <property type="entry name" value="Glycosidases"/>
    <property type="match status" value="1"/>
</dbReference>
<feature type="signal peptide" evidence="1">
    <location>
        <begin position="1"/>
        <end position="25"/>
    </location>
</feature>
<dbReference type="Proteomes" id="UP000078486">
    <property type="component" value="Unassembled WGS sequence"/>
</dbReference>
<evidence type="ECO:0008006" key="4">
    <source>
        <dbReference type="Google" id="ProtNLM"/>
    </source>
</evidence>
<dbReference type="SUPFAM" id="SSF49785">
    <property type="entry name" value="Galactose-binding domain-like"/>
    <property type="match status" value="1"/>
</dbReference>
<name>A0A178IEY9_9BACT</name>
<gene>
    <name evidence="2" type="ORF">AW736_18195</name>
</gene>
<sequence>MKGRPFSPACFLAALLALSPALLRADDEAGPNLLPNPSFEAPDYAPWGWDDSYYGKPEGRAKLVTDNPHSGKQSVWNGEGHFTHKKIPVRKGTAVELRFWARGVVNTAPVTIIMRQWEPTDRVIFRTEQAFGEQWQEYVFRALIPADTPANASIYLGFWLHAPGGYWLDDISLRELPAAEGGEPPSVNPIRNPSFEAGTDGWTAMIRKPEFNDTWEWQQESGNAYPSQDSRLLSMTGEKLPHGRRHLSFVVQPGGQALVTSAYFQARYGRKSNLVFWCRTDVPHSFFAGIAGGKNQGVFFESERQYTSNKWQKHTVPVLLKPSIGGLYVVKLQITQPGVYQFDDFSLVETGQPEPVLHPPSMSVQAAPEGPEGNMFSRGDKAVFRLVVTDEKPQTQCSYRLTVVDWQDRRVSGGRINVTTDADGTAGMEFAAPTSKYGAFRIKVRKADAPETDVDAEQIYTVLPDLPPPAERPDSFFGNHVDLTPYNLEVARRAGFRWLRLYPPLLTKWMVLEPKPGQWRFKTGDLERAKAAGFQILGSFDTAPDWAADTDSKSPVKNRWNRAYPPADMAAWKNYVTRAFETLSPYISAWELWNEPDGGYMQVRPNLKKDDVMLSLLGATREALDATGKPYLLLAPAVSRIEADLAFKILERGGGAKMDALSFHYYNFTSTSPESGFLKQMLARYRSHKNHAGEPMPLWQSEGGVYISGGHSWLETYRIPPSSSMKPAQGAASMVRAALFFKSEGVKRYIGFAAHAVETGRNTQTDECTGYTEVTGVPSLGVAAHAAMVALTEDAASRGFETREMDGGLVSIARFAQPDGRALDVYWSAAPLPFARAVNLREGDEVLDLMGNLIASDKLATATIGELPLYIRRAAGAAE</sequence>
<protein>
    <recommendedName>
        <fullName evidence="4">Glycoside hydrolase family 42 N-terminal domain-containing protein</fullName>
    </recommendedName>
</protein>
<evidence type="ECO:0000313" key="2">
    <source>
        <dbReference type="EMBL" id="OAM88191.1"/>
    </source>
</evidence>
<dbReference type="InterPro" id="IPR051923">
    <property type="entry name" value="Glycosyl_Hydrolase_39"/>
</dbReference>
<keyword evidence="1" id="KW-0732">Signal</keyword>
<keyword evidence="3" id="KW-1185">Reference proteome</keyword>
<comment type="caution">
    <text evidence="2">The sequence shown here is derived from an EMBL/GenBank/DDBJ whole genome shotgun (WGS) entry which is preliminary data.</text>
</comment>
<dbReference type="PANTHER" id="PTHR12631">
    <property type="entry name" value="ALPHA-L-IDURONIDASE"/>
    <property type="match status" value="1"/>
</dbReference>
<dbReference type="PANTHER" id="PTHR12631:SF10">
    <property type="entry name" value="BETA-XYLOSIDASE-LIKE PROTEIN-RELATED"/>
    <property type="match status" value="1"/>
</dbReference>
<accession>A0A178IEY9</accession>
<organism evidence="2 3">
    <name type="scientific">Termitidicoccus mucosus</name>
    <dbReference type="NCBI Taxonomy" id="1184151"/>
    <lineage>
        <taxon>Bacteria</taxon>
        <taxon>Pseudomonadati</taxon>
        <taxon>Verrucomicrobiota</taxon>
        <taxon>Opitutia</taxon>
        <taxon>Opitutales</taxon>
        <taxon>Opitutaceae</taxon>
        <taxon>Termitidicoccus</taxon>
    </lineage>
</organism>
<evidence type="ECO:0000256" key="1">
    <source>
        <dbReference type="SAM" id="SignalP"/>
    </source>
</evidence>